<protein>
    <submittedName>
        <fullName evidence="7">MFS transporter</fullName>
    </submittedName>
</protein>
<evidence type="ECO:0000256" key="4">
    <source>
        <dbReference type="ARBA" id="ARBA00023136"/>
    </source>
</evidence>
<dbReference type="Gene3D" id="1.20.1250.20">
    <property type="entry name" value="MFS general substrate transporter like domains"/>
    <property type="match status" value="2"/>
</dbReference>
<feature type="transmembrane region" description="Helical" evidence="5">
    <location>
        <begin position="168"/>
        <end position="189"/>
    </location>
</feature>
<feature type="transmembrane region" description="Helical" evidence="5">
    <location>
        <begin position="252"/>
        <end position="273"/>
    </location>
</feature>
<dbReference type="RefSeq" id="WP_317138677.1">
    <property type="nucleotide sequence ID" value="NZ_CP118157.1"/>
</dbReference>
<feature type="transmembrane region" description="Helical" evidence="5">
    <location>
        <begin position="285"/>
        <end position="304"/>
    </location>
</feature>
<dbReference type="PROSITE" id="PS50850">
    <property type="entry name" value="MFS"/>
    <property type="match status" value="1"/>
</dbReference>
<dbReference type="AlphaFoldDB" id="A0AA97I443"/>
<dbReference type="SUPFAM" id="SSF103473">
    <property type="entry name" value="MFS general substrate transporter"/>
    <property type="match status" value="1"/>
</dbReference>
<dbReference type="GO" id="GO:0022857">
    <property type="term" value="F:transmembrane transporter activity"/>
    <property type="evidence" value="ECO:0007669"/>
    <property type="project" value="InterPro"/>
</dbReference>
<feature type="transmembrane region" description="Helical" evidence="5">
    <location>
        <begin position="215"/>
        <end position="232"/>
    </location>
</feature>
<evidence type="ECO:0000256" key="1">
    <source>
        <dbReference type="ARBA" id="ARBA00004651"/>
    </source>
</evidence>
<dbReference type="Pfam" id="PF07690">
    <property type="entry name" value="MFS_1"/>
    <property type="match status" value="1"/>
</dbReference>
<dbReference type="Proteomes" id="UP001305498">
    <property type="component" value="Chromosome"/>
</dbReference>
<dbReference type="InterPro" id="IPR036259">
    <property type="entry name" value="MFS_trans_sf"/>
</dbReference>
<reference evidence="7 8" key="1">
    <citation type="submission" date="2023-02" db="EMBL/GenBank/DDBJ databases">
        <title>Microbacterium betulae sp. nov., isolated from birch wood.</title>
        <authorList>
            <person name="Pasciak M."/>
            <person name="Pawlik K.J."/>
            <person name="Martynowski D."/>
            <person name="Laczmanski L."/>
            <person name="Ciekot J."/>
            <person name="Szponar B."/>
            <person name="Wojcik-Fatla A."/>
            <person name="Mackiewicz B."/>
            <person name="Farian E."/>
            <person name="Cholewa G."/>
            <person name="Cholewa A."/>
            <person name="Dutkiewicz J."/>
        </authorList>
    </citation>
    <scope>NUCLEOTIDE SEQUENCE [LARGE SCALE GENOMIC DNA]</scope>
    <source>
        <strain evidence="7 8">AB</strain>
    </source>
</reference>
<feature type="transmembrane region" description="Helical" evidence="5">
    <location>
        <begin position="49"/>
        <end position="68"/>
    </location>
</feature>
<dbReference type="KEGG" id="mbet:N8K70_12515"/>
<proteinExistence type="predicted"/>
<dbReference type="InterPro" id="IPR011701">
    <property type="entry name" value="MFS"/>
</dbReference>
<keyword evidence="4 5" id="KW-0472">Membrane</keyword>
<feature type="domain" description="Major facilitator superfamily (MFS) profile" evidence="6">
    <location>
        <begin position="1"/>
        <end position="395"/>
    </location>
</feature>
<keyword evidence="3 5" id="KW-1133">Transmembrane helix</keyword>
<evidence type="ECO:0000313" key="7">
    <source>
        <dbReference type="EMBL" id="WOF22201.1"/>
    </source>
</evidence>
<dbReference type="InterPro" id="IPR020846">
    <property type="entry name" value="MFS_dom"/>
</dbReference>
<name>A0AA97I443_9MICO</name>
<keyword evidence="8" id="KW-1185">Reference proteome</keyword>
<dbReference type="InterPro" id="IPR051788">
    <property type="entry name" value="MFS_Transporter"/>
</dbReference>
<feature type="transmembrane region" description="Helical" evidence="5">
    <location>
        <begin position="142"/>
        <end position="162"/>
    </location>
</feature>
<gene>
    <name evidence="7" type="ORF">N8K70_12515</name>
</gene>
<evidence type="ECO:0000259" key="6">
    <source>
        <dbReference type="PROSITE" id="PS50850"/>
    </source>
</evidence>
<evidence type="ECO:0000313" key="8">
    <source>
        <dbReference type="Proteomes" id="UP001305498"/>
    </source>
</evidence>
<evidence type="ECO:0000256" key="5">
    <source>
        <dbReference type="SAM" id="Phobius"/>
    </source>
</evidence>
<feature type="transmembrane region" description="Helical" evidence="5">
    <location>
        <begin position="370"/>
        <end position="391"/>
    </location>
</feature>
<dbReference type="GO" id="GO:0005886">
    <property type="term" value="C:plasma membrane"/>
    <property type="evidence" value="ECO:0007669"/>
    <property type="project" value="UniProtKB-SubCell"/>
</dbReference>
<feature type="transmembrane region" description="Helical" evidence="5">
    <location>
        <begin position="310"/>
        <end position="331"/>
    </location>
</feature>
<dbReference type="EMBL" id="CP118157">
    <property type="protein sequence ID" value="WOF22201.1"/>
    <property type="molecule type" value="Genomic_DNA"/>
</dbReference>
<dbReference type="PANTHER" id="PTHR23514:SF13">
    <property type="entry name" value="INNER MEMBRANE PROTEIN YBJJ"/>
    <property type="match status" value="1"/>
</dbReference>
<comment type="subcellular location">
    <subcellularLocation>
        <location evidence="1">Cell membrane</location>
        <topology evidence="1">Multi-pass membrane protein</topology>
    </subcellularLocation>
</comment>
<dbReference type="CDD" id="cd17393">
    <property type="entry name" value="MFS_MosC_like"/>
    <property type="match status" value="1"/>
</dbReference>
<sequence>MTTPTTPAPSARRARGAVSALFLTNGAIYANLIPRLPEIKDALGLSDTVYGLSIAAMPAGALLSGLAAATLIRRVGSGRLAVLGSVLLAVAMLAAGLAPLPVLFALALFVVGMLDSVTDVAQNTHGLRVQRRYGRSIINSFHAVWSLGAVMGGLMSAAAIALRLPLGVHLAITGAIFAATALVALRFCLPGPDGDALEDGSPPAVVLRSRPSPRVALTLAGLALVAIAGTTVEDVGSSWATLYMGESLGAPAPLAAMGFIALIGSQFVGRIVGDRLVDRLGQRTVAVAGGALVVAGMGLALAFPSIPGTLAGFAAAGFGVATLVPAAMQVADELPGLRAGTGLTIVTWLMRLGFLLSPLVIGTVSDATELRVSLLVVPLSGVFVIALSGVLRRRG</sequence>
<keyword evidence="2 5" id="KW-0812">Transmembrane</keyword>
<evidence type="ECO:0000256" key="2">
    <source>
        <dbReference type="ARBA" id="ARBA00022692"/>
    </source>
</evidence>
<accession>A0AA97I443</accession>
<dbReference type="PANTHER" id="PTHR23514">
    <property type="entry name" value="BYPASS OF STOP CODON PROTEIN 6"/>
    <property type="match status" value="1"/>
</dbReference>
<organism evidence="7 8">
    <name type="scientific">Microbacterium betulae</name>
    <dbReference type="NCBI Taxonomy" id="2981139"/>
    <lineage>
        <taxon>Bacteria</taxon>
        <taxon>Bacillati</taxon>
        <taxon>Actinomycetota</taxon>
        <taxon>Actinomycetes</taxon>
        <taxon>Micrococcales</taxon>
        <taxon>Microbacteriaceae</taxon>
        <taxon>Microbacterium</taxon>
    </lineage>
</organism>
<feature type="transmembrane region" description="Helical" evidence="5">
    <location>
        <begin position="343"/>
        <end position="364"/>
    </location>
</feature>
<evidence type="ECO:0000256" key="3">
    <source>
        <dbReference type="ARBA" id="ARBA00022989"/>
    </source>
</evidence>